<dbReference type="InterPro" id="IPR006143">
    <property type="entry name" value="RND_pump_MFP"/>
</dbReference>
<dbReference type="Pfam" id="PF25917">
    <property type="entry name" value="BSH_RND"/>
    <property type="match status" value="1"/>
</dbReference>
<dbReference type="Gene3D" id="2.40.420.20">
    <property type="match status" value="1"/>
</dbReference>
<dbReference type="InterPro" id="IPR058624">
    <property type="entry name" value="MdtA-like_HH"/>
</dbReference>
<feature type="coiled-coil region" evidence="6">
    <location>
        <begin position="147"/>
        <end position="191"/>
    </location>
</feature>
<dbReference type="EMBL" id="CP029210">
    <property type="protein sequence ID" value="AWI52968.1"/>
    <property type="molecule type" value="Genomic_DNA"/>
</dbReference>
<dbReference type="SUPFAM" id="SSF111369">
    <property type="entry name" value="HlyD-like secretion proteins"/>
    <property type="match status" value="1"/>
</dbReference>
<evidence type="ECO:0000256" key="6">
    <source>
        <dbReference type="SAM" id="Coils"/>
    </source>
</evidence>
<dbReference type="Pfam" id="PF25944">
    <property type="entry name" value="Beta-barrel_RND"/>
    <property type="match status" value="1"/>
</dbReference>
<evidence type="ECO:0000259" key="12">
    <source>
        <dbReference type="Pfam" id="PF25989"/>
    </source>
</evidence>
<keyword evidence="8" id="KW-1133">Transmembrane helix</keyword>
<evidence type="ECO:0000256" key="3">
    <source>
        <dbReference type="ARBA" id="ARBA00022475"/>
    </source>
</evidence>
<feature type="domain" description="Multidrug resistance protein MdtA-like beta-barrel" evidence="11">
    <location>
        <begin position="253"/>
        <end position="332"/>
    </location>
</feature>
<dbReference type="InterPro" id="IPR058637">
    <property type="entry name" value="YknX-like_C"/>
</dbReference>
<dbReference type="Gene3D" id="2.40.30.170">
    <property type="match status" value="1"/>
</dbReference>
<keyword evidence="6" id="KW-0175">Coiled coil</keyword>
<feature type="domain" description="Multidrug resistance protein MdtA-like barrel-sandwich hybrid" evidence="10">
    <location>
        <begin position="107"/>
        <end position="248"/>
    </location>
</feature>
<dbReference type="Gene3D" id="1.10.287.470">
    <property type="entry name" value="Helix hairpin bin"/>
    <property type="match status" value="1"/>
</dbReference>
<gene>
    <name evidence="13" type="ORF">DEH84_05650</name>
</gene>
<dbReference type="KEGG" id="aon:DEH84_05650"/>
<keyword evidence="8" id="KW-0812">Transmembrane</keyword>
<keyword evidence="5 8" id="KW-0472">Membrane</keyword>
<dbReference type="InterPro" id="IPR058626">
    <property type="entry name" value="MdtA-like_b-barrel"/>
</dbReference>
<feature type="domain" description="YknX-like C-terminal permuted SH3-like" evidence="12">
    <location>
        <begin position="340"/>
        <end position="406"/>
    </location>
</feature>
<evidence type="ECO:0000313" key="13">
    <source>
        <dbReference type="EMBL" id="AWI52968.1"/>
    </source>
</evidence>
<dbReference type="NCBIfam" id="TIGR01730">
    <property type="entry name" value="RND_mfp"/>
    <property type="match status" value="1"/>
</dbReference>
<proteinExistence type="inferred from homology"/>
<evidence type="ECO:0000256" key="8">
    <source>
        <dbReference type="SAM" id="Phobius"/>
    </source>
</evidence>
<evidence type="ECO:0000259" key="11">
    <source>
        <dbReference type="Pfam" id="PF25944"/>
    </source>
</evidence>
<keyword evidence="3" id="KW-1003">Cell membrane</keyword>
<feature type="region of interest" description="Disordered" evidence="7">
    <location>
        <begin position="51"/>
        <end position="82"/>
    </location>
</feature>
<evidence type="ECO:0000256" key="5">
    <source>
        <dbReference type="ARBA" id="ARBA00023136"/>
    </source>
</evidence>
<dbReference type="NCBIfam" id="NF008589">
    <property type="entry name" value="PRK11556.1"/>
    <property type="match status" value="1"/>
</dbReference>
<dbReference type="Pfam" id="PF25876">
    <property type="entry name" value="HH_MFP_RND"/>
    <property type="match status" value="1"/>
</dbReference>
<evidence type="ECO:0000259" key="9">
    <source>
        <dbReference type="Pfam" id="PF25876"/>
    </source>
</evidence>
<dbReference type="GO" id="GO:0015562">
    <property type="term" value="F:efflux transmembrane transporter activity"/>
    <property type="evidence" value="ECO:0007669"/>
    <property type="project" value="TreeGrafter"/>
</dbReference>
<feature type="domain" description="Multidrug resistance protein MdtA-like alpha-helical hairpin" evidence="9">
    <location>
        <begin position="147"/>
        <end position="216"/>
    </location>
</feature>
<dbReference type="Pfam" id="PF25989">
    <property type="entry name" value="YknX_C"/>
    <property type="match status" value="1"/>
</dbReference>
<organism evidence="13 14">
    <name type="scientific">Aquabacterium olei</name>
    <dbReference type="NCBI Taxonomy" id="1296669"/>
    <lineage>
        <taxon>Bacteria</taxon>
        <taxon>Pseudomonadati</taxon>
        <taxon>Pseudomonadota</taxon>
        <taxon>Betaproteobacteria</taxon>
        <taxon>Burkholderiales</taxon>
        <taxon>Aquabacterium</taxon>
    </lineage>
</organism>
<comment type="subcellular location">
    <subcellularLocation>
        <location evidence="1">Cell membrane</location>
    </subcellularLocation>
</comment>
<dbReference type="Gene3D" id="2.40.50.100">
    <property type="match status" value="1"/>
</dbReference>
<evidence type="ECO:0000259" key="10">
    <source>
        <dbReference type="Pfam" id="PF25917"/>
    </source>
</evidence>
<evidence type="ECO:0000256" key="1">
    <source>
        <dbReference type="ARBA" id="ARBA00004236"/>
    </source>
</evidence>
<dbReference type="PANTHER" id="PTHR30469:SF12">
    <property type="entry name" value="MULTIDRUG RESISTANCE PROTEIN MDTA"/>
    <property type="match status" value="1"/>
</dbReference>
<evidence type="ECO:0000313" key="14">
    <source>
        <dbReference type="Proteomes" id="UP000244892"/>
    </source>
</evidence>
<sequence>MTATTASGQQARMDRGGQQGRMRWVGLLALAALLAALGWWWAQRGADPKADTAAVARGPAGKTPPGERRRGGRGGNDKPVPVRTGEVVRQDMDVVLDALGTVTSTATATVRVRVDGLLQSVHFTEGQQVKAGDVLARIDPAPFEVALAQAQGQLQRDRALLDNARLAARRLAELVRQDAASQQELEAQQAQVAQFEGTIKIDQAAVDDARLKLGYTRVTAPVSGRIGLRQVDPGNMVRSTDTSGLAVINQVQPISVVFALPQDQIGALNGRPDGLEVQAFDRSGGRRLAVGRLIAVDNQIDATTGTVKLKARFANADGVLFPNQFVNTRLRVNRLTGVPSIPEAALLRGAKGTHVYVVEGGKARMQLVQIGPRDRGRVAVTEGLSGGEQVVVDGSERLEDGSAVDVVPAGAAAASAASTASAPGAARRGRPAH</sequence>
<name>A0A2U8FQ43_9BURK</name>
<keyword evidence="4" id="KW-0997">Cell inner membrane</keyword>
<keyword evidence="14" id="KW-1185">Reference proteome</keyword>
<dbReference type="AlphaFoldDB" id="A0A2U8FQ43"/>
<evidence type="ECO:0000256" key="4">
    <source>
        <dbReference type="ARBA" id="ARBA00022519"/>
    </source>
</evidence>
<dbReference type="Proteomes" id="UP000244892">
    <property type="component" value="Chromosome"/>
</dbReference>
<dbReference type="PANTHER" id="PTHR30469">
    <property type="entry name" value="MULTIDRUG RESISTANCE PROTEIN MDTA"/>
    <property type="match status" value="1"/>
</dbReference>
<comment type="similarity">
    <text evidence="2">Belongs to the membrane fusion protein (MFP) (TC 8.A.1) family.</text>
</comment>
<evidence type="ECO:0000256" key="2">
    <source>
        <dbReference type="ARBA" id="ARBA00009477"/>
    </source>
</evidence>
<evidence type="ECO:0000256" key="7">
    <source>
        <dbReference type="SAM" id="MobiDB-lite"/>
    </source>
</evidence>
<feature type="transmembrane region" description="Helical" evidence="8">
    <location>
        <begin position="22"/>
        <end position="42"/>
    </location>
</feature>
<dbReference type="GO" id="GO:1990281">
    <property type="term" value="C:efflux pump complex"/>
    <property type="evidence" value="ECO:0007669"/>
    <property type="project" value="TreeGrafter"/>
</dbReference>
<protein>
    <submittedName>
        <fullName evidence="13">Multidrug transporter subunit MdtA</fullName>
    </submittedName>
</protein>
<accession>A0A2U8FQ43</accession>
<dbReference type="InterPro" id="IPR058625">
    <property type="entry name" value="MdtA-like_BSH"/>
</dbReference>
<reference evidence="13 14" key="1">
    <citation type="submission" date="2018-05" db="EMBL/GenBank/DDBJ databases">
        <title>complete genome sequence of Aquabacterium olei NBRC 110486.</title>
        <authorList>
            <person name="Tang B."/>
            <person name="Chang J."/>
            <person name="Zhang L."/>
            <person name="Yang H."/>
        </authorList>
    </citation>
    <scope>NUCLEOTIDE SEQUENCE [LARGE SCALE GENOMIC DNA]</scope>
    <source>
        <strain evidence="13 14">NBRC 110486</strain>
    </source>
</reference>